<dbReference type="NCBIfam" id="NF009855">
    <property type="entry name" value="PRK13321.1"/>
    <property type="match status" value="1"/>
</dbReference>
<keyword evidence="11 16" id="KW-0067">ATP-binding</keyword>
<dbReference type="Pfam" id="PF03309">
    <property type="entry name" value="Pan_kinase"/>
    <property type="match status" value="1"/>
</dbReference>
<dbReference type="GO" id="GO:0005524">
    <property type="term" value="F:ATP binding"/>
    <property type="evidence" value="ECO:0007669"/>
    <property type="project" value="UniProtKB-UniRule"/>
</dbReference>
<evidence type="ECO:0000256" key="9">
    <source>
        <dbReference type="ARBA" id="ARBA00022741"/>
    </source>
</evidence>
<dbReference type="InterPro" id="IPR043129">
    <property type="entry name" value="ATPase_NBD"/>
</dbReference>
<evidence type="ECO:0000256" key="8">
    <source>
        <dbReference type="ARBA" id="ARBA00022679"/>
    </source>
</evidence>
<dbReference type="GO" id="GO:0046872">
    <property type="term" value="F:metal ion binding"/>
    <property type="evidence" value="ECO:0007669"/>
    <property type="project" value="UniProtKB-KW"/>
</dbReference>
<dbReference type="GO" id="GO:0015937">
    <property type="term" value="P:coenzyme A biosynthetic process"/>
    <property type="evidence" value="ECO:0007669"/>
    <property type="project" value="UniProtKB-UniRule"/>
</dbReference>
<dbReference type="CDD" id="cd24015">
    <property type="entry name" value="ASKHA_NBD_PanK-III"/>
    <property type="match status" value="1"/>
</dbReference>
<dbReference type="GO" id="GO:0004594">
    <property type="term" value="F:pantothenate kinase activity"/>
    <property type="evidence" value="ECO:0007669"/>
    <property type="project" value="UniProtKB-UniRule"/>
</dbReference>
<evidence type="ECO:0000256" key="2">
    <source>
        <dbReference type="ARBA" id="ARBA00001958"/>
    </source>
</evidence>
<comment type="cofactor">
    <cofactor evidence="16">
        <name>NH4(+)</name>
        <dbReference type="ChEBI" id="CHEBI:28938"/>
    </cofactor>
    <cofactor evidence="16">
        <name>K(+)</name>
        <dbReference type="ChEBI" id="CHEBI:29103"/>
    </cofactor>
    <text evidence="16">A monovalent cation. Ammonium or potassium.</text>
</comment>
<comment type="pathway">
    <text evidence="4 16">Cofactor biosynthesis; coenzyme A biosynthesis; CoA from (R)-pantothenate: step 1/5.</text>
</comment>
<keyword evidence="13 16" id="KW-0173">Coenzyme A biosynthesis</keyword>
<feature type="binding site" evidence="16">
    <location>
        <position position="195"/>
    </location>
    <ligand>
        <name>substrate</name>
    </ligand>
</feature>
<evidence type="ECO:0000256" key="10">
    <source>
        <dbReference type="ARBA" id="ARBA00022777"/>
    </source>
</evidence>
<evidence type="ECO:0000256" key="14">
    <source>
        <dbReference type="ARBA" id="ARBA00038036"/>
    </source>
</evidence>
<feature type="active site" description="Proton acceptor" evidence="16">
    <location>
        <position position="118"/>
    </location>
</feature>
<comment type="cofactor">
    <cofactor evidence="2">
        <name>K(+)</name>
        <dbReference type="ChEBI" id="CHEBI:29103"/>
    </cofactor>
</comment>
<dbReference type="NCBIfam" id="TIGR00671">
    <property type="entry name" value="baf"/>
    <property type="match status" value="1"/>
</dbReference>
<comment type="caution">
    <text evidence="17">The sequence shown here is derived from an EMBL/GenBank/DDBJ whole genome shotgun (WGS) entry which is preliminary data.</text>
</comment>
<keyword evidence="18" id="KW-1185">Reference proteome</keyword>
<dbReference type="PANTHER" id="PTHR34265:SF1">
    <property type="entry name" value="TYPE III PANTOTHENATE KINASE"/>
    <property type="match status" value="1"/>
</dbReference>
<keyword evidence="12 16" id="KW-0630">Potassium</keyword>
<comment type="subcellular location">
    <subcellularLocation>
        <location evidence="3 16">Cytoplasm</location>
    </subcellularLocation>
</comment>
<feature type="binding site" evidence="16">
    <location>
        <position position="138"/>
    </location>
    <ligand>
        <name>K(+)</name>
        <dbReference type="ChEBI" id="CHEBI:29103"/>
    </ligand>
</feature>
<dbReference type="EMBL" id="NWUF01000004">
    <property type="protein sequence ID" value="PCE43310.1"/>
    <property type="molecule type" value="Genomic_DNA"/>
</dbReference>
<dbReference type="GO" id="GO:0005737">
    <property type="term" value="C:cytoplasm"/>
    <property type="evidence" value="ECO:0007669"/>
    <property type="project" value="UniProtKB-SubCell"/>
</dbReference>
<dbReference type="InterPro" id="IPR004619">
    <property type="entry name" value="Type_III_PanK"/>
</dbReference>
<sequence>MLLAIDAGNTNIVFALVEPGSGPGQAGGEIRARWRIATDPRRTADEYAVWLHQLLQLEGYDRSDIEAVIVATVVPRALHNLEVLASKYFGVDALIAGRPPVDWGIVLDVDEPQNVGADRAVNVIAAHTRHPGDLIVIDFGTATTFDVVDYLGAYKGGIIAPGINLSLDALVAAAAKLPRIAIEAPEKPSVVGRTTTDQMLIGIYFGYVSMIEGLVARMKAEVGRPAKVIATGGLAPLFERHVKLFDSIEPDLTIQGLGLMYDRYKAAK</sequence>
<reference evidence="17 18" key="1">
    <citation type="submission" date="2017-09" db="EMBL/GenBank/DDBJ databases">
        <title>The Catabolism of 3,6-Dichlorosalicylic acid is Initiated by the Cytochrome P450 Monooxygenase DsmABC in Rhizorhabdus dicambivorans Ndbn-20.</title>
        <authorList>
            <person name="Na L."/>
        </authorList>
    </citation>
    <scope>NUCLEOTIDE SEQUENCE [LARGE SCALE GENOMIC DNA]</scope>
    <source>
        <strain evidence="17 18">Ndbn-20m</strain>
    </source>
</reference>
<dbReference type="Proteomes" id="UP000218934">
    <property type="component" value="Unassembled WGS sequence"/>
</dbReference>
<evidence type="ECO:0000256" key="5">
    <source>
        <dbReference type="ARBA" id="ARBA00011738"/>
    </source>
</evidence>
<feature type="binding site" evidence="16">
    <location>
        <position position="141"/>
    </location>
    <ligand>
        <name>ATP</name>
        <dbReference type="ChEBI" id="CHEBI:30616"/>
    </ligand>
</feature>
<keyword evidence="9 16" id="KW-0547">Nucleotide-binding</keyword>
<organism evidence="17 18">
    <name type="scientific">Rhizorhabdus dicambivorans</name>
    <dbReference type="NCBI Taxonomy" id="1850238"/>
    <lineage>
        <taxon>Bacteria</taxon>
        <taxon>Pseudomonadati</taxon>
        <taxon>Pseudomonadota</taxon>
        <taxon>Alphaproteobacteria</taxon>
        <taxon>Sphingomonadales</taxon>
        <taxon>Sphingomonadaceae</taxon>
        <taxon>Rhizorhabdus</taxon>
    </lineage>
</organism>
<evidence type="ECO:0000256" key="15">
    <source>
        <dbReference type="ARBA" id="ARBA00040883"/>
    </source>
</evidence>
<keyword evidence="10 16" id="KW-0418">Kinase</keyword>
<evidence type="ECO:0000313" key="17">
    <source>
        <dbReference type="EMBL" id="PCE43310.1"/>
    </source>
</evidence>
<evidence type="ECO:0000256" key="12">
    <source>
        <dbReference type="ARBA" id="ARBA00022958"/>
    </source>
</evidence>
<dbReference type="HAMAP" id="MF_01274">
    <property type="entry name" value="Pantothen_kinase_3"/>
    <property type="match status" value="1"/>
</dbReference>
<accession>A0A2A4FYM8</accession>
<evidence type="ECO:0000256" key="4">
    <source>
        <dbReference type="ARBA" id="ARBA00005225"/>
    </source>
</evidence>
<evidence type="ECO:0000256" key="16">
    <source>
        <dbReference type="HAMAP-Rule" id="MF_01274"/>
    </source>
</evidence>
<name>A0A2A4FYM8_9SPHN</name>
<dbReference type="AlphaFoldDB" id="A0A2A4FYM8"/>
<evidence type="ECO:0000313" key="18">
    <source>
        <dbReference type="Proteomes" id="UP000218934"/>
    </source>
</evidence>
<comment type="similarity">
    <text evidence="14 16">Belongs to the type III pantothenate kinase family.</text>
</comment>
<dbReference type="KEGG" id="rdi:CMV14_00905"/>
<feature type="binding site" evidence="16">
    <location>
        <begin position="6"/>
        <end position="13"/>
    </location>
    <ligand>
        <name>ATP</name>
        <dbReference type="ChEBI" id="CHEBI:30616"/>
    </ligand>
</feature>
<dbReference type="PANTHER" id="PTHR34265">
    <property type="entry name" value="TYPE III PANTOTHENATE KINASE"/>
    <property type="match status" value="1"/>
</dbReference>
<feature type="binding site" evidence="16">
    <location>
        <begin position="116"/>
        <end position="119"/>
    </location>
    <ligand>
        <name>substrate</name>
    </ligand>
</feature>
<dbReference type="RefSeq" id="WP_066965315.1">
    <property type="nucleotide sequence ID" value="NZ_CP023449.1"/>
</dbReference>
<dbReference type="SUPFAM" id="SSF53067">
    <property type="entry name" value="Actin-like ATPase domain"/>
    <property type="match status" value="2"/>
</dbReference>
<evidence type="ECO:0000256" key="11">
    <source>
        <dbReference type="ARBA" id="ARBA00022840"/>
    </source>
</evidence>
<comment type="subunit">
    <text evidence="5 16">Homodimer.</text>
</comment>
<keyword evidence="8 16" id="KW-0808">Transferase</keyword>
<dbReference type="Gene3D" id="3.30.420.40">
    <property type="match status" value="2"/>
</dbReference>
<comment type="catalytic activity">
    <reaction evidence="1 16">
        <text>(R)-pantothenate + ATP = (R)-4'-phosphopantothenate + ADP + H(+)</text>
        <dbReference type="Rhea" id="RHEA:16373"/>
        <dbReference type="ChEBI" id="CHEBI:10986"/>
        <dbReference type="ChEBI" id="CHEBI:15378"/>
        <dbReference type="ChEBI" id="CHEBI:29032"/>
        <dbReference type="ChEBI" id="CHEBI:30616"/>
        <dbReference type="ChEBI" id="CHEBI:456216"/>
        <dbReference type="EC" id="2.7.1.33"/>
    </reaction>
</comment>
<dbReference type="UniPathway" id="UPA00241">
    <property type="reaction ID" value="UER00352"/>
</dbReference>
<dbReference type="OrthoDB" id="9804707at2"/>
<evidence type="ECO:0000256" key="7">
    <source>
        <dbReference type="ARBA" id="ARBA00022490"/>
    </source>
</evidence>
<dbReference type="NCBIfam" id="NF009844">
    <property type="entry name" value="PRK13318.1-2"/>
    <property type="match status" value="1"/>
</dbReference>
<comment type="caution">
    <text evidence="16">Lacks conserved residue(s) required for the propagation of feature annotation.</text>
</comment>
<protein>
    <recommendedName>
        <fullName evidence="15 16">Type III pantothenate kinase</fullName>
        <ecNumber evidence="6 16">2.7.1.33</ecNumber>
    </recommendedName>
    <alternativeName>
        <fullName evidence="16">PanK-III</fullName>
    </alternativeName>
    <alternativeName>
        <fullName evidence="16">Pantothenic acid kinase</fullName>
    </alternativeName>
</protein>
<gene>
    <name evidence="16" type="primary">coaX</name>
    <name evidence="17" type="ORF">COO09_05945</name>
</gene>
<proteinExistence type="inferred from homology"/>
<comment type="function">
    <text evidence="16">Catalyzes the phosphorylation of pantothenate (Pan), the first step in CoA biosynthesis.</text>
</comment>
<keyword evidence="16" id="KW-0479">Metal-binding</keyword>
<keyword evidence="7 16" id="KW-0963">Cytoplasm</keyword>
<dbReference type="EC" id="2.7.1.33" evidence="6 16"/>
<evidence type="ECO:0000256" key="3">
    <source>
        <dbReference type="ARBA" id="ARBA00004496"/>
    </source>
</evidence>
<evidence type="ECO:0000256" key="1">
    <source>
        <dbReference type="ARBA" id="ARBA00001206"/>
    </source>
</evidence>
<evidence type="ECO:0000256" key="6">
    <source>
        <dbReference type="ARBA" id="ARBA00012102"/>
    </source>
</evidence>
<evidence type="ECO:0000256" key="13">
    <source>
        <dbReference type="ARBA" id="ARBA00022993"/>
    </source>
</evidence>